<reference evidence="1 2" key="1">
    <citation type="submission" date="2021-03" db="EMBL/GenBank/DDBJ databases">
        <title>Genomic Encyclopedia of Type Strains, Phase IV (KMG-IV): sequencing the most valuable type-strain genomes for metagenomic binning, comparative biology and taxonomic classification.</title>
        <authorList>
            <person name="Goeker M."/>
        </authorList>
    </citation>
    <scope>NUCLEOTIDE SEQUENCE [LARGE SCALE GENOMIC DNA]</scope>
    <source>
        <strain evidence="1 2">DSM 23491</strain>
    </source>
</reference>
<protein>
    <recommendedName>
        <fullName evidence="3">Lipoprotein</fullName>
    </recommendedName>
</protein>
<proteinExistence type="predicted"/>
<dbReference type="RefSeq" id="WP_209846964.1">
    <property type="nucleotide sequence ID" value="NZ_CBCRVE010000002.1"/>
</dbReference>
<accession>A0ABS4H1W8</accession>
<dbReference type="EMBL" id="JAGGKP010000001">
    <property type="protein sequence ID" value="MBP1936527.1"/>
    <property type="molecule type" value="Genomic_DNA"/>
</dbReference>
<dbReference type="Proteomes" id="UP001519273">
    <property type="component" value="Unassembled WGS sequence"/>
</dbReference>
<sequence length="154" mass="17440">MRLMPCILLFIIVISFGTACTGIMHKELPDSPIKPTISVGDSRISYHMGAYCWTGTNSNSGICSDPPHTETFNKIIEGDASEARPKQILNINFPIIPDNYTLYLENKDGTREQVQYNILKGRYSLPKENGYYLYVLSAKWGENDVTYYFGVNVR</sequence>
<evidence type="ECO:0000313" key="1">
    <source>
        <dbReference type="EMBL" id="MBP1936527.1"/>
    </source>
</evidence>
<gene>
    <name evidence="1" type="ORF">J2Z20_001388</name>
</gene>
<keyword evidence="2" id="KW-1185">Reference proteome</keyword>
<evidence type="ECO:0008006" key="3">
    <source>
        <dbReference type="Google" id="ProtNLM"/>
    </source>
</evidence>
<evidence type="ECO:0000313" key="2">
    <source>
        <dbReference type="Proteomes" id="UP001519273"/>
    </source>
</evidence>
<name>A0ABS4H1W8_9BACL</name>
<organism evidence="1 2">
    <name type="scientific">Paenibacillus sediminis</name>
    <dbReference type="NCBI Taxonomy" id="664909"/>
    <lineage>
        <taxon>Bacteria</taxon>
        <taxon>Bacillati</taxon>
        <taxon>Bacillota</taxon>
        <taxon>Bacilli</taxon>
        <taxon>Bacillales</taxon>
        <taxon>Paenibacillaceae</taxon>
        <taxon>Paenibacillus</taxon>
    </lineage>
</organism>
<dbReference type="PROSITE" id="PS51257">
    <property type="entry name" value="PROKAR_LIPOPROTEIN"/>
    <property type="match status" value="1"/>
</dbReference>
<comment type="caution">
    <text evidence="1">The sequence shown here is derived from an EMBL/GenBank/DDBJ whole genome shotgun (WGS) entry which is preliminary data.</text>
</comment>